<dbReference type="PANTHER" id="PTHR43245">
    <property type="entry name" value="BIFUNCTIONAL POLYMYXIN RESISTANCE PROTEIN ARNA"/>
    <property type="match status" value="1"/>
</dbReference>
<evidence type="ECO:0000313" key="3">
    <source>
        <dbReference type="Proteomes" id="UP000063308"/>
    </source>
</evidence>
<evidence type="ECO:0000313" key="2">
    <source>
        <dbReference type="EMBL" id="BAR53967.1"/>
    </source>
</evidence>
<dbReference type="InterPro" id="IPR036291">
    <property type="entry name" value="NAD(P)-bd_dom_sf"/>
</dbReference>
<dbReference type="Proteomes" id="UP000063308">
    <property type="component" value="Chromosome"/>
</dbReference>
<reference evidence="2 3" key="1">
    <citation type="submission" date="2014-11" db="EMBL/GenBank/DDBJ databases">
        <title>Symbiosis island explosion on the genome of extra-slow-growing strains of soybean bradyrhizobia with massive insertion sequences.</title>
        <authorList>
            <person name="Iida T."/>
            <person name="Minamisawa K."/>
        </authorList>
    </citation>
    <scope>NUCLEOTIDE SEQUENCE [LARGE SCALE GENOMIC DNA]</scope>
    <source>
        <strain evidence="2 3">NK6</strain>
    </source>
</reference>
<dbReference type="Gene3D" id="3.40.50.720">
    <property type="entry name" value="NAD(P)-binding Rossmann-like Domain"/>
    <property type="match status" value="1"/>
</dbReference>
<accession>A0A0E4BKG5</accession>
<feature type="domain" description="NAD-dependent epimerase/dehydratase" evidence="1">
    <location>
        <begin position="6"/>
        <end position="235"/>
    </location>
</feature>
<dbReference type="InterPro" id="IPR050177">
    <property type="entry name" value="Lipid_A_modif_metabolic_enz"/>
</dbReference>
<organism evidence="2 3">
    <name type="scientific">Bradyrhizobium diazoefficiens</name>
    <dbReference type="NCBI Taxonomy" id="1355477"/>
    <lineage>
        <taxon>Bacteria</taxon>
        <taxon>Pseudomonadati</taxon>
        <taxon>Pseudomonadota</taxon>
        <taxon>Alphaproteobacteria</taxon>
        <taxon>Hyphomicrobiales</taxon>
        <taxon>Nitrobacteraceae</taxon>
        <taxon>Bradyrhizobium</taxon>
    </lineage>
</organism>
<dbReference type="EMBL" id="AP014685">
    <property type="protein sequence ID" value="BAR53967.1"/>
    <property type="molecule type" value="Genomic_DNA"/>
</dbReference>
<proteinExistence type="predicted"/>
<sequence>MPTVNVLVTGASGFIGAHLVARLLSEGSRVTVLTRSSSALPPEWHDRISVIACDDFTETGLRRLLHAPFDTVFHLAAYGVRPNHRDIDEMIRINVELPATLVRLCTEWRARMIMAGTFSEYRSPSTQEPLTEDSPLEQGKLYGSSKAAGGLMASAIAKSNGADFRLLRLFKVYGAGEPPHRLLPALVSGLTKRERVAISAGTQILDFVYIDDVIEAMLRADSHCRDKGGIATWNVSTGRAHSVRDFAERVAAAMGADASLLGFGAINMRRDDEPWLVGSPDLLRSELGWQPSVGLDEGVRAAVAVLCRAHSAE</sequence>
<dbReference type="Pfam" id="PF01370">
    <property type="entry name" value="Epimerase"/>
    <property type="match status" value="1"/>
</dbReference>
<dbReference type="PANTHER" id="PTHR43245:SF13">
    <property type="entry name" value="UDP-D-APIOSE_UDP-D-XYLOSE SYNTHASE 2"/>
    <property type="match status" value="1"/>
</dbReference>
<protein>
    <submittedName>
        <fullName evidence="2">dTDP-glucose 4-6-dehydratase</fullName>
    </submittedName>
</protein>
<dbReference type="InterPro" id="IPR001509">
    <property type="entry name" value="Epimerase_deHydtase"/>
</dbReference>
<name>A0A0E4BKG5_9BRAD</name>
<dbReference type="AlphaFoldDB" id="A0A0E4BKG5"/>
<dbReference type="SUPFAM" id="SSF51735">
    <property type="entry name" value="NAD(P)-binding Rossmann-fold domains"/>
    <property type="match status" value="1"/>
</dbReference>
<gene>
    <name evidence="2" type="ORF">NK6_782</name>
</gene>
<evidence type="ECO:0000259" key="1">
    <source>
        <dbReference type="Pfam" id="PF01370"/>
    </source>
</evidence>